<dbReference type="Pfam" id="PF17681">
    <property type="entry name" value="GCP_N_terminal"/>
    <property type="match status" value="1"/>
</dbReference>
<evidence type="ECO:0000256" key="2">
    <source>
        <dbReference type="ARBA" id="ARBA00010337"/>
    </source>
</evidence>
<dbReference type="GO" id="GO:0043015">
    <property type="term" value="F:gamma-tubulin binding"/>
    <property type="evidence" value="ECO:0007669"/>
    <property type="project" value="InterPro"/>
</dbReference>
<keyword evidence="3 7" id="KW-0963">Cytoplasm</keyword>
<dbReference type="InterPro" id="IPR040457">
    <property type="entry name" value="GCP_C"/>
</dbReference>
<comment type="caution">
    <text evidence="10">The sequence shown here is derived from an EMBL/GenBank/DDBJ whole genome shotgun (WGS) entry which is preliminary data.</text>
</comment>
<reference evidence="10" key="2">
    <citation type="journal article" date="2023" name="Int. J. Mol. Sci.">
        <title>De Novo Assembly and Annotation of 11 Diverse Shrub Willow (Salix) Genomes Reveals Novel Gene Organization in Sex-Linked Regions.</title>
        <authorList>
            <person name="Hyden B."/>
            <person name="Feng K."/>
            <person name="Yates T.B."/>
            <person name="Jawdy S."/>
            <person name="Cereghino C."/>
            <person name="Smart L.B."/>
            <person name="Muchero W."/>
        </authorList>
    </citation>
    <scope>NUCLEOTIDE SEQUENCE</scope>
    <source>
        <tissue evidence="10">Shoot tip</tissue>
    </source>
</reference>
<evidence type="ECO:0000256" key="6">
    <source>
        <dbReference type="ARBA" id="ARBA00053139"/>
    </source>
</evidence>
<dbReference type="InterPro" id="IPR007259">
    <property type="entry name" value="GCP"/>
</dbReference>
<organism evidence="10 11">
    <name type="scientific">Salix koriyanagi</name>
    <dbReference type="NCBI Taxonomy" id="2511006"/>
    <lineage>
        <taxon>Eukaryota</taxon>
        <taxon>Viridiplantae</taxon>
        <taxon>Streptophyta</taxon>
        <taxon>Embryophyta</taxon>
        <taxon>Tracheophyta</taxon>
        <taxon>Spermatophyta</taxon>
        <taxon>Magnoliopsida</taxon>
        <taxon>eudicotyledons</taxon>
        <taxon>Gunneridae</taxon>
        <taxon>Pentapetalae</taxon>
        <taxon>rosids</taxon>
        <taxon>fabids</taxon>
        <taxon>Malpighiales</taxon>
        <taxon>Salicaceae</taxon>
        <taxon>Saliceae</taxon>
        <taxon>Salix</taxon>
    </lineage>
</organism>
<dbReference type="GO" id="GO:0000922">
    <property type="term" value="C:spindle pole"/>
    <property type="evidence" value="ECO:0007669"/>
    <property type="project" value="InterPro"/>
</dbReference>
<dbReference type="FunFam" id="1.20.120.1900:FF:000010">
    <property type="entry name" value="Gamma-tubulin complex component"/>
    <property type="match status" value="1"/>
</dbReference>
<dbReference type="Gene3D" id="1.20.120.1900">
    <property type="entry name" value="Gamma-tubulin complex, C-terminal domain"/>
    <property type="match status" value="1"/>
</dbReference>
<feature type="domain" description="Gamma tubulin complex component protein N-terminal" evidence="9">
    <location>
        <begin position="2"/>
        <end position="384"/>
    </location>
</feature>
<dbReference type="GO" id="GO:0051011">
    <property type="term" value="F:microtubule minus-end binding"/>
    <property type="evidence" value="ECO:0007669"/>
    <property type="project" value="TreeGrafter"/>
</dbReference>
<comment type="subcellular location">
    <subcellularLocation>
        <location evidence="1 7">Cytoplasm</location>
        <location evidence="1 7">Cytoskeleton</location>
        <location evidence="1 7">Microtubule organizing center</location>
    </subcellularLocation>
</comment>
<reference evidence="10" key="1">
    <citation type="submission" date="2022-11" db="EMBL/GenBank/DDBJ databases">
        <authorList>
            <person name="Hyden B.L."/>
            <person name="Feng K."/>
            <person name="Yates T."/>
            <person name="Jawdy S."/>
            <person name="Smart L.B."/>
            <person name="Muchero W."/>
        </authorList>
    </citation>
    <scope>NUCLEOTIDE SEQUENCE</scope>
    <source>
        <tissue evidence="10">Shoot tip</tissue>
    </source>
</reference>
<dbReference type="GO" id="GO:0000278">
    <property type="term" value="P:mitotic cell cycle"/>
    <property type="evidence" value="ECO:0007669"/>
    <property type="project" value="TreeGrafter"/>
</dbReference>
<feature type="domain" description="Gamma tubulin complex component C-terminal" evidence="8">
    <location>
        <begin position="389"/>
        <end position="713"/>
    </location>
</feature>
<evidence type="ECO:0000256" key="7">
    <source>
        <dbReference type="RuleBase" id="RU363050"/>
    </source>
</evidence>
<dbReference type="InterPro" id="IPR041470">
    <property type="entry name" value="GCP_N"/>
</dbReference>
<evidence type="ECO:0000313" key="10">
    <source>
        <dbReference type="EMBL" id="KAJ6723409.1"/>
    </source>
</evidence>
<accession>A0A9Q0U4P3</accession>
<dbReference type="EMBL" id="JAPFFM010000013">
    <property type="protein sequence ID" value="KAJ6723409.1"/>
    <property type="molecule type" value="Genomic_DNA"/>
</dbReference>
<dbReference type="GO" id="GO:0007020">
    <property type="term" value="P:microtubule nucleation"/>
    <property type="evidence" value="ECO:0007669"/>
    <property type="project" value="InterPro"/>
</dbReference>
<proteinExistence type="inferred from homology"/>
<evidence type="ECO:0000313" key="11">
    <source>
        <dbReference type="Proteomes" id="UP001151752"/>
    </source>
</evidence>
<comment type="function">
    <text evidence="6">Gamma-tubulin complex is necessary for microtubule nucleation at the microtubule organizing centers (MTOCs).</text>
</comment>
<gene>
    <name evidence="10" type="ORF">OIU74_007893</name>
</gene>
<evidence type="ECO:0000256" key="3">
    <source>
        <dbReference type="ARBA" id="ARBA00022490"/>
    </source>
</evidence>
<sequence length="736" mass="85111">MLHELLLSLLGYTGDLIIDEREHQNSLGIPISDDHRSFKLAPDISFIQPSDRDLIERIISLGFYYRELDRFATKSRNLSWIRSANPNNELSKNLQEKQSVYRRAIANGIVEILSVYRSAVLHIEQKLLSESIPILATITQGLNKFFVLLPPLYELVLEIERDDIRGGQLLNLLHKRCHCGVPELQSCIQRLLWHGHQVMYNQLASWMVYGILQDQHGDFFIRRQEDKDVEHGSSNPDMSEKLARLSTDDASLTDWHLGFHIFLDMLPDYIHMRVAESILFAGKAIRVLRNPSPAFQFKDTVYNQQIPKGAQKNQLSTGHFPFHKESFEDTNLIGEELLPQSEADKIENMLRDLKESSEFHKRSFECAVDSIRAIAASHLWQLVVVRADLNGHLKALKDYFLLAKGDFFQCFLEESRQMMRLPPRQSTAEADLMVPFQLAAIKTIGEEEKYFSRVSLRMPSFGSAVKSSLDLAKTGSTGASLSNAASEISLDGWDGIALEYSVDWPLQLFFTQDVLSQYLRVFQYLLRLKRTQMELEKSWASVMHQDHTDFAKRRNDRLNCSVSQQRRQRFRPMWRVREHMAFLIRNLQFYIQVDVIESQWNVLQAHIRDSHDFTELVGFHQEYLSALISQSFLDIGSVSRILDSIMKLCLQFCWSIENQENNPNTSELEHVTEEFNKKSNSLYTILRSSRLAGSQRAPFLRRFLLRLNFNLFFETTAQGVLNIVRPSPTLAVFSQQ</sequence>
<dbReference type="EMBL" id="JAPFFM010000013">
    <property type="protein sequence ID" value="KAJ6723410.1"/>
    <property type="molecule type" value="Genomic_DNA"/>
</dbReference>
<keyword evidence="4 7" id="KW-0493">Microtubule</keyword>
<dbReference type="GO" id="GO:0031122">
    <property type="term" value="P:cytoplasmic microtubule organization"/>
    <property type="evidence" value="ECO:0007669"/>
    <property type="project" value="TreeGrafter"/>
</dbReference>
<dbReference type="GO" id="GO:0051321">
    <property type="term" value="P:meiotic cell cycle"/>
    <property type="evidence" value="ECO:0007669"/>
    <property type="project" value="TreeGrafter"/>
</dbReference>
<dbReference type="PANTHER" id="PTHR19302">
    <property type="entry name" value="GAMMA TUBULIN COMPLEX PROTEIN"/>
    <property type="match status" value="1"/>
</dbReference>
<evidence type="ECO:0000256" key="5">
    <source>
        <dbReference type="ARBA" id="ARBA00023212"/>
    </source>
</evidence>
<name>A0A9Q0U4P3_9ROSI</name>
<comment type="similarity">
    <text evidence="2 7">Belongs to the TUBGCP family.</text>
</comment>
<evidence type="ECO:0000256" key="1">
    <source>
        <dbReference type="ARBA" id="ARBA00004267"/>
    </source>
</evidence>
<evidence type="ECO:0000259" key="8">
    <source>
        <dbReference type="Pfam" id="PF04130"/>
    </source>
</evidence>
<keyword evidence="11" id="KW-1185">Reference proteome</keyword>
<dbReference type="PANTHER" id="PTHR19302:SF27">
    <property type="entry name" value="GAMMA-TUBULIN COMPLEX COMPONENT 4"/>
    <property type="match status" value="1"/>
</dbReference>
<keyword evidence="5 7" id="KW-0206">Cytoskeleton</keyword>
<dbReference type="GO" id="GO:0005874">
    <property type="term" value="C:microtubule"/>
    <property type="evidence" value="ECO:0007669"/>
    <property type="project" value="UniProtKB-KW"/>
</dbReference>
<dbReference type="Proteomes" id="UP001151752">
    <property type="component" value="Chromosome 14"/>
</dbReference>
<dbReference type="Pfam" id="PF04130">
    <property type="entry name" value="GCP_C_terminal"/>
    <property type="match status" value="1"/>
</dbReference>
<dbReference type="GO" id="GO:0051225">
    <property type="term" value="P:spindle assembly"/>
    <property type="evidence" value="ECO:0007669"/>
    <property type="project" value="TreeGrafter"/>
</dbReference>
<dbReference type="InterPro" id="IPR042241">
    <property type="entry name" value="GCP_C_sf"/>
</dbReference>
<dbReference type="GO" id="GO:0000930">
    <property type="term" value="C:gamma-tubulin complex"/>
    <property type="evidence" value="ECO:0007669"/>
    <property type="project" value="TreeGrafter"/>
</dbReference>
<evidence type="ECO:0000256" key="4">
    <source>
        <dbReference type="ARBA" id="ARBA00022701"/>
    </source>
</evidence>
<evidence type="ECO:0000259" key="9">
    <source>
        <dbReference type="Pfam" id="PF17681"/>
    </source>
</evidence>
<comment type="function">
    <text evidence="7">Component of the gamma-tubulin ring complex (gTuRC) which mediates microtubule nucleation.</text>
</comment>
<dbReference type="AlphaFoldDB" id="A0A9Q0U4P3"/>
<protein>
    <recommendedName>
        <fullName evidence="7">Gamma-tubulin complex component</fullName>
    </recommendedName>
</protein>